<name>W2JW61_PHYNI</name>
<evidence type="ECO:0000256" key="2">
    <source>
        <dbReference type="ARBA" id="ARBA00010400"/>
    </source>
</evidence>
<keyword evidence="3 5" id="KW-0964">Secreted</keyword>
<keyword evidence="4" id="KW-0732">Signal</keyword>
<reference evidence="6 7" key="1">
    <citation type="submission" date="2013-11" db="EMBL/GenBank/DDBJ databases">
        <title>The Genome Sequence of Phytophthora parasitica CJ05E6.</title>
        <authorList>
            <consortium name="The Broad Institute Genomics Platform"/>
            <person name="Russ C."/>
            <person name="Tyler B."/>
            <person name="Panabieres F."/>
            <person name="Shan W."/>
            <person name="Tripathy S."/>
            <person name="Grunwald N."/>
            <person name="Machado M."/>
            <person name="Johnson C.S."/>
            <person name="Arredondo F."/>
            <person name="Hong C."/>
            <person name="Coffey M."/>
            <person name="Young S.K."/>
            <person name="Zeng Q."/>
            <person name="Gargeya S."/>
            <person name="Fitzgerald M."/>
            <person name="Abouelleil A."/>
            <person name="Alvarado L."/>
            <person name="Chapman S.B."/>
            <person name="Gainer-Dewar J."/>
            <person name="Goldberg J."/>
            <person name="Griggs A."/>
            <person name="Gujja S."/>
            <person name="Hansen M."/>
            <person name="Howarth C."/>
            <person name="Imamovic A."/>
            <person name="Ireland A."/>
            <person name="Larimer J."/>
            <person name="McCowan C."/>
            <person name="Murphy C."/>
            <person name="Pearson M."/>
            <person name="Poon T.W."/>
            <person name="Priest M."/>
            <person name="Roberts A."/>
            <person name="Saif S."/>
            <person name="Shea T."/>
            <person name="Sykes S."/>
            <person name="Wortman J."/>
            <person name="Nusbaum C."/>
            <person name="Birren B."/>
        </authorList>
    </citation>
    <scope>NUCLEOTIDE SEQUENCE [LARGE SCALE GENOMIC DNA]</scope>
    <source>
        <strain evidence="6 7">CJ05E6</strain>
    </source>
</reference>
<dbReference type="AlphaFoldDB" id="W2JW61"/>
<evidence type="ECO:0000313" key="7">
    <source>
        <dbReference type="Proteomes" id="UP000053864"/>
    </source>
</evidence>
<comment type="subcellular location">
    <subcellularLocation>
        <location evidence="1 5">Secreted</location>
    </subcellularLocation>
</comment>
<dbReference type="Proteomes" id="UP000053864">
    <property type="component" value="Unassembled WGS sequence"/>
</dbReference>
<evidence type="ECO:0000313" key="6">
    <source>
        <dbReference type="EMBL" id="ETL50610.1"/>
    </source>
</evidence>
<comment type="function">
    <text evidence="5">Effector that suppresses plant defense responses during pathogen infection.</text>
</comment>
<dbReference type="GO" id="GO:0005576">
    <property type="term" value="C:extracellular region"/>
    <property type="evidence" value="ECO:0007669"/>
    <property type="project" value="UniProtKB-SubCell"/>
</dbReference>
<proteinExistence type="inferred from homology"/>
<gene>
    <name evidence="6" type="ORF">L916_00174</name>
</gene>
<evidence type="ECO:0000256" key="1">
    <source>
        <dbReference type="ARBA" id="ARBA00004613"/>
    </source>
</evidence>
<evidence type="ECO:0000256" key="4">
    <source>
        <dbReference type="ARBA" id="ARBA00022729"/>
    </source>
</evidence>
<evidence type="ECO:0000256" key="3">
    <source>
        <dbReference type="ARBA" id="ARBA00022525"/>
    </source>
</evidence>
<accession>W2JW61</accession>
<comment type="similarity">
    <text evidence="2 5">Belongs to the RxLR effector family.</text>
</comment>
<comment type="domain">
    <text evidence="5">The RxLR-dEER motif acts to carry the protein into the host cell cytoplasm through binding to cell surface phosphatidylinositol-3-phosphate.</text>
</comment>
<dbReference type="VEuPathDB" id="FungiDB:PPTG_00162"/>
<evidence type="ECO:0000256" key="5">
    <source>
        <dbReference type="RuleBase" id="RU367124"/>
    </source>
</evidence>
<protein>
    <recommendedName>
        <fullName evidence="5">RxLR effector protein</fullName>
    </recommendedName>
</protein>
<sequence length="211" mass="23498">MDKIQLRTNLAALIKFERAHGIADDPSSTSVQASFRKFPLSHQAQVQNSMRFSFALVLAPAVILLDSGNALVAPTDLNRVVNSNMPRGLAHSGAEYQRAGDRSLRTREGEDINIDKGEERGFFGKSTLPPGVTKEQADQIKLKWLKNSALYDDIIRDANTWFTALSTWRGMGYSSGKVKRAMKKLGKTSAEIKYVEDGYEKFLKGNMIRSQ</sequence>
<dbReference type="EMBL" id="KI670331">
    <property type="protein sequence ID" value="ETL50610.1"/>
    <property type="molecule type" value="Genomic_DNA"/>
</dbReference>
<dbReference type="InterPro" id="IPR031825">
    <property type="entry name" value="RXLR"/>
</dbReference>
<organism evidence="6 7">
    <name type="scientific">Phytophthora nicotianae</name>
    <name type="common">Potato buckeye rot agent</name>
    <name type="synonym">Phytophthora parasitica</name>
    <dbReference type="NCBI Taxonomy" id="4792"/>
    <lineage>
        <taxon>Eukaryota</taxon>
        <taxon>Sar</taxon>
        <taxon>Stramenopiles</taxon>
        <taxon>Oomycota</taxon>
        <taxon>Peronosporomycetes</taxon>
        <taxon>Peronosporales</taxon>
        <taxon>Peronosporaceae</taxon>
        <taxon>Phytophthora</taxon>
    </lineage>
</organism>
<dbReference type="Pfam" id="PF16810">
    <property type="entry name" value="RXLR"/>
    <property type="match status" value="1"/>
</dbReference>